<dbReference type="AlphaFoldDB" id="A0A067TUR8"/>
<dbReference type="Proteomes" id="UP000027222">
    <property type="component" value="Unassembled WGS sequence"/>
</dbReference>
<proteinExistence type="predicted"/>
<protein>
    <submittedName>
        <fullName evidence="1">Uncharacterized protein</fullName>
    </submittedName>
</protein>
<organism evidence="1 2">
    <name type="scientific">Galerina marginata (strain CBS 339.88)</name>
    <dbReference type="NCBI Taxonomy" id="685588"/>
    <lineage>
        <taxon>Eukaryota</taxon>
        <taxon>Fungi</taxon>
        <taxon>Dikarya</taxon>
        <taxon>Basidiomycota</taxon>
        <taxon>Agaricomycotina</taxon>
        <taxon>Agaricomycetes</taxon>
        <taxon>Agaricomycetidae</taxon>
        <taxon>Agaricales</taxon>
        <taxon>Agaricineae</taxon>
        <taxon>Strophariaceae</taxon>
        <taxon>Galerina</taxon>
    </lineage>
</organism>
<evidence type="ECO:0000313" key="2">
    <source>
        <dbReference type="Proteomes" id="UP000027222"/>
    </source>
</evidence>
<dbReference type="HOGENOM" id="CLU_1562967_0_0_1"/>
<evidence type="ECO:0000313" key="1">
    <source>
        <dbReference type="EMBL" id="KDR86077.1"/>
    </source>
</evidence>
<name>A0A067TUR8_GALM3</name>
<dbReference type="EMBL" id="KL142367">
    <property type="protein sequence ID" value="KDR86077.1"/>
    <property type="molecule type" value="Genomic_DNA"/>
</dbReference>
<accession>A0A067TUR8</accession>
<sequence>MYSVISHQTNRDEASGGGSGVRLQYIVLVESAKMLIQPNPNPNPYYSGYTFLLCDSASSRKSASRTDDNDSVVRPGGFVRDKTDHLERKAIVDSKASKRKVLPNAITISDSKLTAPPVGTSDTSTNSLVSLPKINAGTLDVWAIVQVRDFVNYISPEKNALLRTSTFGAAW</sequence>
<keyword evidence="2" id="KW-1185">Reference proteome</keyword>
<gene>
    <name evidence="1" type="ORF">GALMADRAFT_132674</name>
</gene>
<reference evidence="2" key="1">
    <citation type="journal article" date="2014" name="Proc. Natl. Acad. Sci. U.S.A.">
        <title>Extensive sampling of basidiomycete genomes demonstrates inadequacy of the white-rot/brown-rot paradigm for wood decay fungi.</title>
        <authorList>
            <person name="Riley R."/>
            <person name="Salamov A.A."/>
            <person name="Brown D.W."/>
            <person name="Nagy L.G."/>
            <person name="Floudas D."/>
            <person name="Held B.W."/>
            <person name="Levasseur A."/>
            <person name="Lombard V."/>
            <person name="Morin E."/>
            <person name="Otillar R."/>
            <person name="Lindquist E.A."/>
            <person name="Sun H."/>
            <person name="LaButti K.M."/>
            <person name="Schmutz J."/>
            <person name="Jabbour D."/>
            <person name="Luo H."/>
            <person name="Baker S.E."/>
            <person name="Pisabarro A.G."/>
            <person name="Walton J.D."/>
            <person name="Blanchette R.A."/>
            <person name="Henrissat B."/>
            <person name="Martin F."/>
            <person name="Cullen D."/>
            <person name="Hibbett D.S."/>
            <person name="Grigoriev I.V."/>
        </authorList>
    </citation>
    <scope>NUCLEOTIDE SEQUENCE [LARGE SCALE GENOMIC DNA]</scope>
    <source>
        <strain evidence="2">CBS 339.88</strain>
    </source>
</reference>
<dbReference type="OrthoDB" id="3014170at2759"/>